<comment type="caution">
    <text evidence="1">The sequence shown here is derived from an EMBL/GenBank/DDBJ whole genome shotgun (WGS) entry which is preliminary data.</text>
</comment>
<proteinExistence type="predicted"/>
<keyword evidence="2" id="KW-1185">Reference proteome</keyword>
<gene>
    <name evidence="1" type="ORF">QCA50_001299</name>
</gene>
<protein>
    <submittedName>
        <fullName evidence="1">Uncharacterized protein</fullName>
    </submittedName>
</protein>
<dbReference type="AlphaFoldDB" id="A0AAW0GVF3"/>
<name>A0AAW0GVF3_9APHY</name>
<organism evidence="1 2">
    <name type="scientific">Cerrena zonata</name>
    <dbReference type="NCBI Taxonomy" id="2478898"/>
    <lineage>
        <taxon>Eukaryota</taxon>
        <taxon>Fungi</taxon>
        <taxon>Dikarya</taxon>
        <taxon>Basidiomycota</taxon>
        <taxon>Agaricomycotina</taxon>
        <taxon>Agaricomycetes</taxon>
        <taxon>Polyporales</taxon>
        <taxon>Cerrenaceae</taxon>
        <taxon>Cerrena</taxon>
    </lineage>
</organism>
<evidence type="ECO:0000313" key="1">
    <source>
        <dbReference type="EMBL" id="KAK7696641.1"/>
    </source>
</evidence>
<dbReference type="EMBL" id="JASBNA010000001">
    <property type="protein sequence ID" value="KAK7696641.1"/>
    <property type="molecule type" value="Genomic_DNA"/>
</dbReference>
<dbReference type="Proteomes" id="UP001385951">
    <property type="component" value="Unassembled WGS sequence"/>
</dbReference>
<accession>A0AAW0GVF3</accession>
<sequence length="98" mass="10367">MRSDLTVANQITMPSPITFSNAPSFSKTSNSTLATLEASASALEHSLTTLTQRLNLLSQSPAVDPSAIGQTAEAISKVSLALQQVKELHWRENNASAA</sequence>
<evidence type="ECO:0000313" key="2">
    <source>
        <dbReference type="Proteomes" id="UP001385951"/>
    </source>
</evidence>
<reference evidence="1 2" key="1">
    <citation type="submission" date="2022-09" db="EMBL/GenBank/DDBJ databases">
        <authorList>
            <person name="Palmer J.M."/>
        </authorList>
    </citation>
    <scope>NUCLEOTIDE SEQUENCE [LARGE SCALE GENOMIC DNA]</scope>
    <source>
        <strain evidence="1 2">DSM 7382</strain>
    </source>
</reference>